<dbReference type="PROSITE" id="PS51751">
    <property type="entry name" value="EXPERA"/>
    <property type="match status" value="1"/>
</dbReference>
<evidence type="ECO:0000256" key="2">
    <source>
        <dbReference type="ARBA" id="ARBA00022692"/>
    </source>
</evidence>
<dbReference type="OrthoDB" id="3384357at2"/>
<gene>
    <name evidence="7" type="ORF">FLP10_09820</name>
</gene>
<sequence>MTAPASKPAPPTTSAAPANLRLRDRPIDIFFVVVFSLFIVTSSIADMVPTLGIDFNQPSPNFIVNSNWWYAHDTDPLFQNPPVWMRIVTGLSAFVYLAFYLVLVPALIKGWNWIQLPAVIYATMIASITGIIVFGVEFFGEPEWVTPNPAKFLAFNLPYVLIPILLLIRMRKPMPFTRRF</sequence>
<dbReference type="KEGG" id="ail:FLP10_09820"/>
<dbReference type="InterPro" id="IPR033118">
    <property type="entry name" value="EXPERA"/>
</dbReference>
<name>A0A5C1YF23_9MICO</name>
<evidence type="ECO:0000313" key="8">
    <source>
        <dbReference type="Proteomes" id="UP000324678"/>
    </source>
</evidence>
<keyword evidence="3 5" id="KW-1133">Transmembrane helix</keyword>
<dbReference type="AlphaFoldDB" id="A0A5C1YF23"/>
<feature type="transmembrane region" description="Helical" evidence="5">
    <location>
        <begin position="119"/>
        <end position="140"/>
    </location>
</feature>
<proteinExistence type="predicted"/>
<dbReference type="GO" id="GO:0016020">
    <property type="term" value="C:membrane"/>
    <property type="evidence" value="ECO:0007669"/>
    <property type="project" value="UniProtKB-SubCell"/>
</dbReference>
<feature type="domain" description="EXPERA" evidence="6">
    <location>
        <begin position="27"/>
        <end position="167"/>
    </location>
</feature>
<evidence type="ECO:0000313" key="7">
    <source>
        <dbReference type="EMBL" id="QEO14673.1"/>
    </source>
</evidence>
<dbReference type="RefSeq" id="WP_149160692.1">
    <property type="nucleotide sequence ID" value="NZ_CP043505.1"/>
</dbReference>
<evidence type="ECO:0000259" key="6">
    <source>
        <dbReference type="PROSITE" id="PS51751"/>
    </source>
</evidence>
<reference evidence="7 8" key="1">
    <citation type="submission" date="2019-09" db="EMBL/GenBank/DDBJ databases">
        <title>Genome sequencing of strain KACC 19306.</title>
        <authorList>
            <person name="Heo J."/>
            <person name="Kim S.-J."/>
            <person name="Kim J.-S."/>
            <person name="Hong S.-B."/>
            <person name="Kwon S.-W."/>
        </authorList>
    </citation>
    <scope>NUCLEOTIDE SEQUENCE [LARGE SCALE GENOMIC DNA]</scope>
    <source>
        <strain evidence="7 8">KACC 19306</strain>
    </source>
</reference>
<keyword evidence="2 5" id="KW-0812">Transmembrane</keyword>
<keyword evidence="8" id="KW-1185">Reference proteome</keyword>
<keyword evidence="4 5" id="KW-0472">Membrane</keyword>
<dbReference type="EMBL" id="CP043505">
    <property type="protein sequence ID" value="QEO14673.1"/>
    <property type="molecule type" value="Genomic_DNA"/>
</dbReference>
<protein>
    <submittedName>
        <fullName evidence="7">DUF2781 domain-containing protein</fullName>
    </submittedName>
</protein>
<evidence type="ECO:0000256" key="3">
    <source>
        <dbReference type="ARBA" id="ARBA00022989"/>
    </source>
</evidence>
<feature type="transmembrane region" description="Helical" evidence="5">
    <location>
        <begin position="83"/>
        <end position="107"/>
    </location>
</feature>
<comment type="subcellular location">
    <subcellularLocation>
        <location evidence="1">Membrane</location>
        <topology evidence="1">Multi-pass membrane protein</topology>
    </subcellularLocation>
</comment>
<feature type="transmembrane region" description="Helical" evidence="5">
    <location>
        <begin position="29"/>
        <end position="48"/>
    </location>
</feature>
<organism evidence="7 8">
    <name type="scientific">Agromyces intestinalis</name>
    <dbReference type="NCBI Taxonomy" id="2592652"/>
    <lineage>
        <taxon>Bacteria</taxon>
        <taxon>Bacillati</taxon>
        <taxon>Actinomycetota</taxon>
        <taxon>Actinomycetes</taxon>
        <taxon>Micrococcales</taxon>
        <taxon>Microbacteriaceae</taxon>
        <taxon>Agromyces</taxon>
    </lineage>
</organism>
<dbReference type="Pfam" id="PF05241">
    <property type="entry name" value="EBP"/>
    <property type="match status" value="1"/>
</dbReference>
<feature type="transmembrane region" description="Helical" evidence="5">
    <location>
        <begin position="152"/>
        <end position="170"/>
    </location>
</feature>
<evidence type="ECO:0000256" key="1">
    <source>
        <dbReference type="ARBA" id="ARBA00004141"/>
    </source>
</evidence>
<evidence type="ECO:0000256" key="4">
    <source>
        <dbReference type="ARBA" id="ARBA00023136"/>
    </source>
</evidence>
<evidence type="ECO:0000256" key="5">
    <source>
        <dbReference type="SAM" id="Phobius"/>
    </source>
</evidence>
<accession>A0A5C1YF23</accession>
<dbReference type="Proteomes" id="UP000324678">
    <property type="component" value="Chromosome"/>
</dbReference>